<dbReference type="PRINTS" id="PR00682">
    <property type="entry name" value="IPNSYNTHASE"/>
</dbReference>
<feature type="domain" description="Fe2OG dioxygenase" evidence="7">
    <location>
        <begin position="200"/>
        <end position="300"/>
    </location>
</feature>
<evidence type="ECO:0000256" key="2">
    <source>
        <dbReference type="ARBA" id="ARBA00022723"/>
    </source>
</evidence>
<dbReference type="AlphaFoldDB" id="A0AAD4CD55"/>
<dbReference type="Pfam" id="PF14226">
    <property type="entry name" value="DIOX_N"/>
    <property type="match status" value="1"/>
</dbReference>
<reference evidence="8" key="2">
    <citation type="submission" date="2020-02" db="EMBL/GenBank/DDBJ databases">
        <authorList>
            <person name="Gilchrist C.L.M."/>
            <person name="Chooi Y.-H."/>
        </authorList>
    </citation>
    <scope>NUCLEOTIDE SEQUENCE</scope>
    <source>
        <strain evidence="8">MST-FP2251</strain>
    </source>
</reference>
<reference evidence="8" key="1">
    <citation type="journal article" date="2019" name="Beilstein J. Org. Chem.">
        <title>Nanangenines: drimane sesquiterpenoids as the dominant metabolite cohort of a novel Australian fungus, Aspergillus nanangensis.</title>
        <authorList>
            <person name="Lacey H.J."/>
            <person name="Gilchrist C.L.M."/>
            <person name="Crombie A."/>
            <person name="Kalaitzis J.A."/>
            <person name="Vuong D."/>
            <person name="Rutledge P.J."/>
            <person name="Turner P."/>
            <person name="Pitt J.I."/>
            <person name="Lacey E."/>
            <person name="Chooi Y.H."/>
            <person name="Piggott A.M."/>
        </authorList>
    </citation>
    <scope>NUCLEOTIDE SEQUENCE</scope>
    <source>
        <strain evidence="8">MST-FP2251</strain>
    </source>
</reference>
<dbReference type="PANTHER" id="PTHR10209">
    <property type="entry name" value="OXIDOREDUCTASE, 2OG-FE II OXYGENASE FAMILY PROTEIN"/>
    <property type="match status" value="1"/>
</dbReference>
<keyword evidence="9" id="KW-1185">Reference proteome</keyword>
<dbReference type="GO" id="GO:0044283">
    <property type="term" value="P:small molecule biosynthetic process"/>
    <property type="evidence" value="ECO:0007669"/>
    <property type="project" value="UniProtKB-ARBA"/>
</dbReference>
<dbReference type="GO" id="GO:0016491">
    <property type="term" value="F:oxidoreductase activity"/>
    <property type="evidence" value="ECO:0007669"/>
    <property type="project" value="UniProtKB-KW"/>
</dbReference>
<keyword evidence="2 5" id="KW-0479">Metal-binding</keyword>
<keyword evidence="4 5" id="KW-0408">Iron</keyword>
<proteinExistence type="inferred from homology"/>
<protein>
    <recommendedName>
        <fullName evidence="7">Fe2OG dioxygenase domain-containing protein</fullName>
    </recommendedName>
</protein>
<comment type="similarity">
    <text evidence="1 5">Belongs to the iron/ascorbate-dependent oxidoreductase family.</text>
</comment>
<sequence length="379" mass="42495">MTKGDSTTFMTRFGEVHTKGGDEVGGFDSLPIVDVANLGSSSVQERQLVAADIFDVCKNVGFFYVKNHGIPQETIDTIHTMAAKFFALPDEVKMESYIGNSADINWQMSLEKGVKMESFSMGYERAADHQRDLDDSPPSDPYNLHGPNQWPRDEAIPGFREAYLRYHADVLEFSRKLIRILALALDLPEEYFDKKVKDPGTNSRLVHYMARDVSEERTTGLAPHTDCGCFTILSQNDVLGLQVLNGRNEWVNAQPIPGTFVVNLGDIFTYWTNGLFRSTHHRAINMTGEERYSIPFFFSVGYNESVAPLQEFVSEEKPPIKEEFVYGAVWLSSPCVPIEVLLTPNIVDEKNHASLELKGPPLRTSTVVFPLLPDGSHLP</sequence>
<evidence type="ECO:0000259" key="7">
    <source>
        <dbReference type="PROSITE" id="PS51471"/>
    </source>
</evidence>
<dbReference type="GO" id="GO:0046872">
    <property type="term" value="F:metal ion binding"/>
    <property type="evidence" value="ECO:0007669"/>
    <property type="project" value="UniProtKB-KW"/>
</dbReference>
<evidence type="ECO:0000313" key="9">
    <source>
        <dbReference type="Proteomes" id="UP001194746"/>
    </source>
</evidence>
<dbReference type="PANTHER" id="PTHR10209:SF881">
    <property type="entry name" value="FI07970P-RELATED"/>
    <property type="match status" value="1"/>
</dbReference>
<evidence type="ECO:0000256" key="3">
    <source>
        <dbReference type="ARBA" id="ARBA00023002"/>
    </source>
</evidence>
<evidence type="ECO:0000256" key="5">
    <source>
        <dbReference type="RuleBase" id="RU003682"/>
    </source>
</evidence>
<gene>
    <name evidence="8" type="ORF">FE257_001911</name>
</gene>
<accession>A0AAD4CD55</accession>
<comment type="caution">
    <text evidence="8">The sequence shown here is derived from an EMBL/GenBank/DDBJ whole genome shotgun (WGS) entry which is preliminary data.</text>
</comment>
<evidence type="ECO:0000256" key="4">
    <source>
        <dbReference type="ARBA" id="ARBA00023004"/>
    </source>
</evidence>
<dbReference type="Proteomes" id="UP001194746">
    <property type="component" value="Unassembled WGS sequence"/>
</dbReference>
<organism evidence="8 9">
    <name type="scientific">Aspergillus nanangensis</name>
    <dbReference type="NCBI Taxonomy" id="2582783"/>
    <lineage>
        <taxon>Eukaryota</taxon>
        <taxon>Fungi</taxon>
        <taxon>Dikarya</taxon>
        <taxon>Ascomycota</taxon>
        <taxon>Pezizomycotina</taxon>
        <taxon>Eurotiomycetes</taxon>
        <taxon>Eurotiomycetidae</taxon>
        <taxon>Eurotiales</taxon>
        <taxon>Aspergillaceae</taxon>
        <taxon>Aspergillus</taxon>
        <taxon>Aspergillus subgen. Circumdati</taxon>
    </lineage>
</organism>
<dbReference type="InterPro" id="IPR026992">
    <property type="entry name" value="DIOX_N"/>
</dbReference>
<dbReference type="PROSITE" id="PS51471">
    <property type="entry name" value="FE2OG_OXY"/>
    <property type="match status" value="1"/>
</dbReference>
<evidence type="ECO:0000256" key="6">
    <source>
        <dbReference type="SAM" id="MobiDB-lite"/>
    </source>
</evidence>
<dbReference type="Gene3D" id="2.60.120.330">
    <property type="entry name" value="B-lactam Antibiotic, Isopenicillin N Synthase, Chain"/>
    <property type="match status" value="1"/>
</dbReference>
<evidence type="ECO:0000256" key="1">
    <source>
        <dbReference type="ARBA" id="ARBA00008056"/>
    </source>
</evidence>
<feature type="region of interest" description="Disordered" evidence="6">
    <location>
        <begin position="127"/>
        <end position="148"/>
    </location>
</feature>
<dbReference type="Pfam" id="PF03171">
    <property type="entry name" value="2OG-FeII_Oxy"/>
    <property type="match status" value="1"/>
</dbReference>
<name>A0AAD4CD55_ASPNN</name>
<keyword evidence="3 5" id="KW-0560">Oxidoreductase</keyword>
<dbReference type="InterPro" id="IPR044861">
    <property type="entry name" value="IPNS-like_FE2OG_OXY"/>
</dbReference>
<dbReference type="EMBL" id="VCAU01000127">
    <property type="protein sequence ID" value="KAF9884281.1"/>
    <property type="molecule type" value="Genomic_DNA"/>
</dbReference>
<dbReference type="SUPFAM" id="SSF51197">
    <property type="entry name" value="Clavaminate synthase-like"/>
    <property type="match status" value="1"/>
</dbReference>
<dbReference type="InterPro" id="IPR005123">
    <property type="entry name" value="Oxoglu/Fe-dep_dioxygenase_dom"/>
</dbReference>
<dbReference type="InterPro" id="IPR027443">
    <property type="entry name" value="IPNS-like_sf"/>
</dbReference>
<evidence type="ECO:0000313" key="8">
    <source>
        <dbReference type="EMBL" id="KAF9884281.1"/>
    </source>
</evidence>